<evidence type="ECO:0000313" key="2">
    <source>
        <dbReference type="Proteomes" id="UP001449225"/>
    </source>
</evidence>
<accession>A0ABU9TP64</accession>
<dbReference type="InterPro" id="IPR029014">
    <property type="entry name" value="NiFe-Hase_large"/>
</dbReference>
<proteinExistence type="predicted"/>
<name>A0ABU9TP64_9GAMM</name>
<dbReference type="InterPro" id="IPR001501">
    <property type="entry name" value="Ni-dep_hyd_lsu"/>
</dbReference>
<dbReference type="Gene3D" id="1.10.645.10">
    <property type="entry name" value="Cytochrome-c3 Hydrogenase, chain B"/>
    <property type="match status" value="2"/>
</dbReference>
<dbReference type="PANTHER" id="PTHR42958:SF4">
    <property type="entry name" value="HYDROGENASE EXPRESSION_FORMATION PROTEIN HUPK"/>
    <property type="match status" value="1"/>
</dbReference>
<dbReference type="Pfam" id="PF00374">
    <property type="entry name" value="NiFeSe_Hases"/>
    <property type="match status" value="1"/>
</dbReference>
<dbReference type="EMBL" id="JBBMRA010000002">
    <property type="protein sequence ID" value="MEM5535511.1"/>
    <property type="molecule type" value="Genomic_DNA"/>
</dbReference>
<comment type="caution">
    <text evidence="1">The sequence shown here is derived from an EMBL/GenBank/DDBJ whole genome shotgun (WGS) entry which is preliminary data.</text>
</comment>
<sequence length="393" mass="43623">MPLSNMNDQAHQGETLGHVDIAGRLTVKVDYADGYIKDLQITSSRPQGLTGLFIGKSPQTVCQLHPLLFSLCRNAQLIAGLSAFESLQAVTVPQPALIARNVLVYLETAQELCLRLSSDWLDDLQVIDLAQLMTTIKQAYGALSWCLGLHTSSQPVVEAGFDYEPILRVLDQVLQPLSQFCTHYLLNQRTSGPIPQLVSHLNQTFAPIKLGHPASPLQLSAESLIERLQGADSRTFCAQPNLYVEGQWQPVETSVWTRNCNLSLVKQGRALGAHPLTLRVLAVINELESIPDKIRRVIREQNHLLITQLAPGLIKVQAARGDLVHRVELSHDVATKVKQYQIIAPTEWNFHPQGSLVSMLKGVIVPKERLMLLLEKMILAIDPCVAYDIQIEE</sequence>
<dbReference type="PANTHER" id="PTHR42958">
    <property type="entry name" value="HYDROGENASE-2 LARGE CHAIN"/>
    <property type="match status" value="1"/>
</dbReference>
<keyword evidence="2" id="KW-1185">Reference proteome</keyword>
<reference evidence="1 2" key="1">
    <citation type="submission" date="2024-03" db="EMBL/GenBank/DDBJ databases">
        <title>Community enrichment and isolation of bacterial strains for fucoidan degradation.</title>
        <authorList>
            <person name="Sichert A."/>
        </authorList>
    </citation>
    <scope>NUCLEOTIDE SEQUENCE [LARGE SCALE GENOMIC DNA]</scope>
    <source>
        <strain evidence="1 2">AS76</strain>
    </source>
</reference>
<dbReference type="RefSeq" id="WP_342853776.1">
    <property type="nucleotide sequence ID" value="NZ_JBBMRA010000002.1"/>
</dbReference>
<organism evidence="1 2">
    <name type="scientific">Neptuniibacter pectenicola</name>
    <dbReference type="NCBI Taxonomy" id="1806669"/>
    <lineage>
        <taxon>Bacteria</taxon>
        <taxon>Pseudomonadati</taxon>
        <taxon>Pseudomonadota</taxon>
        <taxon>Gammaproteobacteria</taxon>
        <taxon>Oceanospirillales</taxon>
        <taxon>Oceanospirillaceae</taxon>
        <taxon>Neptuniibacter</taxon>
    </lineage>
</organism>
<protein>
    <submittedName>
        <fullName evidence="1">Nickel-dependent hydrogenase large subunit</fullName>
    </submittedName>
</protein>
<gene>
    <name evidence="1" type="ORF">WNY58_03795</name>
</gene>
<dbReference type="InterPro" id="IPR050867">
    <property type="entry name" value="NiFe/NiFeSe_hydrgnase_LSU"/>
</dbReference>
<evidence type="ECO:0000313" key="1">
    <source>
        <dbReference type="EMBL" id="MEM5535511.1"/>
    </source>
</evidence>
<dbReference type="Proteomes" id="UP001449225">
    <property type="component" value="Unassembled WGS sequence"/>
</dbReference>
<dbReference type="SUPFAM" id="SSF56762">
    <property type="entry name" value="HydB/Nqo4-like"/>
    <property type="match status" value="1"/>
</dbReference>